<dbReference type="PANTHER" id="PTHR43037">
    <property type="entry name" value="UNNAMED PRODUCT-RELATED"/>
    <property type="match status" value="1"/>
</dbReference>
<feature type="chain" id="PRO_5013246767" description="Alpha/beta hydrolase family protein" evidence="3">
    <location>
        <begin position="20"/>
        <end position="265"/>
    </location>
</feature>
<evidence type="ECO:0008006" key="6">
    <source>
        <dbReference type="Google" id="ProtNLM"/>
    </source>
</evidence>
<proteinExistence type="predicted"/>
<keyword evidence="2" id="KW-0378">Hydrolase</keyword>
<dbReference type="PANTHER" id="PTHR43037:SF5">
    <property type="entry name" value="FERULOYL ESTERASE"/>
    <property type="match status" value="1"/>
</dbReference>
<keyword evidence="5" id="KW-1185">Reference proteome</keyword>
<reference evidence="4 5" key="1">
    <citation type="submission" date="2016-11" db="EMBL/GenBank/DDBJ databases">
        <authorList>
            <person name="Jaros S."/>
            <person name="Januszkiewicz K."/>
            <person name="Wedrychowicz H."/>
        </authorList>
    </citation>
    <scope>NUCLEOTIDE SEQUENCE [LARGE SCALE GENOMIC DNA]</scope>
    <source>
        <strain evidence="4 5">DSM 24787</strain>
    </source>
</reference>
<name>A0A1N6EFF6_9BACT</name>
<dbReference type="GO" id="GO:0016787">
    <property type="term" value="F:hydrolase activity"/>
    <property type="evidence" value="ECO:0007669"/>
    <property type="project" value="UniProtKB-KW"/>
</dbReference>
<dbReference type="AlphaFoldDB" id="A0A1N6EFF6"/>
<dbReference type="EMBL" id="FSRA01000001">
    <property type="protein sequence ID" value="SIN81734.1"/>
    <property type="molecule type" value="Genomic_DNA"/>
</dbReference>
<dbReference type="OrthoDB" id="9805640at2"/>
<sequence length="265" mass="30391">MLKMIALVCFMLVVGTVNAQYEPMRKIDVKISPWQTRQALIYTPTPTVAGERFPLLIAFHGRSVAGKDLSIIYKEGVPRQLKEGKMIEAVNKLDGKLYKFIVLAPMAQSWSWAPQDVGPMLDDIIKRYPVDTTRIYLTGYSAGGWSVEAAKTHSPELAARIAACITMSPANLDPDYLKRFKLVADADIHTWYFVGSKDDYFRENVKRFMDSTAKYKKGLLKITVYPGAHCCWHSFLTPRYRENDMNVYEWLLQYKKTYAVKPRTR</sequence>
<evidence type="ECO:0000313" key="4">
    <source>
        <dbReference type="EMBL" id="SIN81734.1"/>
    </source>
</evidence>
<dbReference type="RefSeq" id="WP_143197377.1">
    <property type="nucleotide sequence ID" value="NZ_FSRA01000001.1"/>
</dbReference>
<evidence type="ECO:0000313" key="5">
    <source>
        <dbReference type="Proteomes" id="UP000185003"/>
    </source>
</evidence>
<feature type="signal peptide" evidence="3">
    <location>
        <begin position="1"/>
        <end position="19"/>
    </location>
</feature>
<dbReference type="Gene3D" id="3.40.50.1820">
    <property type="entry name" value="alpha/beta hydrolase"/>
    <property type="match status" value="1"/>
</dbReference>
<dbReference type="SUPFAM" id="SSF53474">
    <property type="entry name" value="alpha/beta-Hydrolases"/>
    <property type="match status" value="1"/>
</dbReference>
<dbReference type="InterPro" id="IPR050955">
    <property type="entry name" value="Plant_Biomass_Hydrol_Est"/>
</dbReference>
<keyword evidence="1 3" id="KW-0732">Signal</keyword>
<protein>
    <recommendedName>
        <fullName evidence="6">Alpha/beta hydrolase family protein</fullName>
    </recommendedName>
</protein>
<gene>
    <name evidence="4" type="ORF">SAMN04488055_1560</name>
</gene>
<dbReference type="Proteomes" id="UP000185003">
    <property type="component" value="Unassembled WGS sequence"/>
</dbReference>
<organism evidence="4 5">
    <name type="scientific">Chitinophaga niabensis</name>
    <dbReference type="NCBI Taxonomy" id="536979"/>
    <lineage>
        <taxon>Bacteria</taxon>
        <taxon>Pseudomonadati</taxon>
        <taxon>Bacteroidota</taxon>
        <taxon>Chitinophagia</taxon>
        <taxon>Chitinophagales</taxon>
        <taxon>Chitinophagaceae</taxon>
        <taxon>Chitinophaga</taxon>
    </lineage>
</organism>
<evidence type="ECO:0000256" key="3">
    <source>
        <dbReference type="SAM" id="SignalP"/>
    </source>
</evidence>
<dbReference type="InterPro" id="IPR029058">
    <property type="entry name" value="AB_hydrolase_fold"/>
</dbReference>
<evidence type="ECO:0000256" key="1">
    <source>
        <dbReference type="ARBA" id="ARBA00022729"/>
    </source>
</evidence>
<accession>A0A1N6EFF6</accession>
<evidence type="ECO:0000256" key="2">
    <source>
        <dbReference type="ARBA" id="ARBA00022801"/>
    </source>
</evidence>
<dbReference type="STRING" id="536979.SAMN04488055_1560"/>